<proteinExistence type="predicted"/>
<dbReference type="GO" id="GO:0004930">
    <property type="term" value="F:G protein-coupled receptor activity"/>
    <property type="evidence" value="ECO:0007669"/>
    <property type="project" value="InterPro"/>
</dbReference>
<evidence type="ECO:0000256" key="4">
    <source>
        <dbReference type="ARBA" id="ARBA00023136"/>
    </source>
</evidence>
<evidence type="ECO:0000256" key="1">
    <source>
        <dbReference type="ARBA" id="ARBA00004370"/>
    </source>
</evidence>
<dbReference type="Proteomes" id="UP000694844">
    <property type="component" value="Chromosome 5"/>
</dbReference>
<keyword evidence="2 5" id="KW-0812">Transmembrane</keyword>
<feature type="transmembrane region" description="Helical" evidence="5">
    <location>
        <begin position="305"/>
        <end position="322"/>
    </location>
</feature>
<feature type="transmembrane region" description="Helical" evidence="5">
    <location>
        <begin position="253"/>
        <end position="278"/>
    </location>
</feature>
<reference evidence="8" key="1">
    <citation type="submission" date="2025-08" db="UniProtKB">
        <authorList>
            <consortium name="RefSeq"/>
        </authorList>
    </citation>
    <scope>IDENTIFICATION</scope>
    <source>
        <tissue evidence="8">Whole sample</tissue>
    </source>
</reference>
<keyword evidence="7" id="KW-1185">Reference proteome</keyword>
<dbReference type="PROSITE" id="PS50262">
    <property type="entry name" value="G_PROTEIN_RECEP_F1_2"/>
    <property type="match status" value="1"/>
</dbReference>
<feature type="transmembrane region" description="Helical" evidence="5">
    <location>
        <begin position="124"/>
        <end position="144"/>
    </location>
</feature>
<feature type="transmembrane region" description="Helical" evidence="5">
    <location>
        <begin position="207"/>
        <end position="232"/>
    </location>
</feature>
<dbReference type="RefSeq" id="XP_022341905.1">
    <property type="nucleotide sequence ID" value="XM_022486197.1"/>
</dbReference>
<dbReference type="PANTHER" id="PTHR46641:SF25">
    <property type="entry name" value="CNMAMIDE RECEPTOR-RELATED"/>
    <property type="match status" value="1"/>
</dbReference>
<name>A0A8B8EPP6_CRAVI</name>
<dbReference type="InterPro" id="IPR000276">
    <property type="entry name" value="GPCR_Rhodpsn"/>
</dbReference>
<keyword evidence="4 5" id="KW-0472">Membrane</keyword>
<feature type="transmembrane region" description="Helical" evidence="5">
    <location>
        <begin position="156"/>
        <end position="187"/>
    </location>
</feature>
<comment type="subcellular location">
    <subcellularLocation>
        <location evidence="1">Membrane</location>
    </subcellularLocation>
</comment>
<dbReference type="OrthoDB" id="9990906at2759"/>
<sequence>MTNSSKMPNASSSSSSSVDVQLKTSPQSYEPQISLAESELLFLEFLFQVYLPPVLIILGTVGNCLTIIVMRRKNLSQSSISFYITAFACCSLLMLYLFLGTEWISKIFHQKSVDEKADWLCPVWQFISRVISYSGIWFVVAMMIDRYIVIWHPKQFSTLCTIFMAKFVAIIIFVGLVVISIHAMWTFELMNNGCYPYHPQNDLHSVVWTWVAASFYSYIPLALIFVFNVLIFTGICLKRPFKSHQSQDHQSLLFTYTTLATSMFYFLLVMPATIINIVEMTYPPSWLQDRELVTQLAKARLTAHYMAWLNMTIVFFMCFFFSRTFRVELWDLLCSLCCRHRRRIYELQTGSQSTHVETDSCNETTPL</sequence>
<evidence type="ECO:0000313" key="7">
    <source>
        <dbReference type="Proteomes" id="UP000694844"/>
    </source>
</evidence>
<evidence type="ECO:0000313" key="8">
    <source>
        <dbReference type="RefSeq" id="XP_022341905.1"/>
    </source>
</evidence>
<dbReference type="GO" id="GO:0016020">
    <property type="term" value="C:membrane"/>
    <property type="evidence" value="ECO:0007669"/>
    <property type="project" value="UniProtKB-SubCell"/>
</dbReference>
<evidence type="ECO:0000256" key="2">
    <source>
        <dbReference type="ARBA" id="ARBA00022692"/>
    </source>
</evidence>
<dbReference type="Pfam" id="PF00001">
    <property type="entry name" value="7tm_1"/>
    <property type="match status" value="1"/>
</dbReference>
<dbReference type="PRINTS" id="PR00237">
    <property type="entry name" value="GPCRRHODOPSN"/>
</dbReference>
<feature type="domain" description="G-protein coupled receptors family 1 profile" evidence="6">
    <location>
        <begin position="62"/>
        <end position="318"/>
    </location>
</feature>
<evidence type="ECO:0000259" key="6">
    <source>
        <dbReference type="PROSITE" id="PS50262"/>
    </source>
</evidence>
<dbReference type="PANTHER" id="PTHR46641">
    <property type="entry name" value="FMRFAMIDE RECEPTOR-RELATED"/>
    <property type="match status" value="1"/>
</dbReference>
<accession>A0A8B8EPP6</accession>
<keyword evidence="3 5" id="KW-1133">Transmembrane helix</keyword>
<dbReference type="SUPFAM" id="SSF81321">
    <property type="entry name" value="Family A G protein-coupled receptor-like"/>
    <property type="match status" value="1"/>
</dbReference>
<dbReference type="KEGG" id="cvn:111135820"/>
<feature type="transmembrane region" description="Helical" evidence="5">
    <location>
        <begin position="82"/>
        <end position="104"/>
    </location>
</feature>
<protein>
    <submittedName>
        <fullName evidence="8">Cysteinyl leukotriene receptor 2-like</fullName>
    </submittedName>
</protein>
<feature type="transmembrane region" description="Helical" evidence="5">
    <location>
        <begin position="50"/>
        <end position="70"/>
    </location>
</feature>
<dbReference type="InterPro" id="IPR052954">
    <property type="entry name" value="GPCR-Ligand_Int"/>
</dbReference>
<organism evidence="7 8">
    <name type="scientific">Crassostrea virginica</name>
    <name type="common">Eastern oyster</name>
    <dbReference type="NCBI Taxonomy" id="6565"/>
    <lineage>
        <taxon>Eukaryota</taxon>
        <taxon>Metazoa</taxon>
        <taxon>Spiralia</taxon>
        <taxon>Lophotrochozoa</taxon>
        <taxon>Mollusca</taxon>
        <taxon>Bivalvia</taxon>
        <taxon>Autobranchia</taxon>
        <taxon>Pteriomorphia</taxon>
        <taxon>Ostreida</taxon>
        <taxon>Ostreoidea</taxon>
        <taxon>Ostreidae</taxon>
        <taxon>Crassostrea</taxon>
    </lineage>
</organism>
<dbReference type="Gene3D" id="1.20.1070.10">
    <property type="entry name" value="Rhodopsin 7-helix transmembrane proteins"/>
    <property type="match status" value="1"/>
</dbReference>
<dbReference type="GeneID" id="111135820"/>
<evidence type="ECO:0000256" key="5">
    <source>
        <dbReference type="SAM" id="Phobius"/>
    </source>
</evidence>
<dbReference type="InterPro" id="IPR017452">
    <property type="entry name" value="GPCR_Rhodpsn_7TM"/>
</dbReference>
<evidence type="ECO:0000256" key="3">
    <source>
        <dbReference type="ARBA" id="ARBA00022989"/>
    </source>
</evidence>
<dbReference type="AlphaFoldDB" id="A0A8B8EPP6"/>
<gene>
    <name evidence="8" type="primary">LOC111135820</name>
</gene>